<comment type="caution">
    <text evidence="2">The sequence shown here is derived from an EMBL/GenBank/DDBJ whole genome shotgun (WGS) entry which is preliminary data.</text>
</comment>
<name>A0A9Q1IS46_SYNKA</name>
<dbReference type="EMBL" id="JAINUF010000009">
    <property type="protein sequence ID" value="KAJ8350255.1"/>
    <property type="molecule type" value="Genomic_DNA"/>
</dbReference>
<proteinExistence type="predicted"/>
<feature type="compositionally biased region" description="Basic and acidic residues" evidence="1">
    <location>
        <begin position="111"/>
        <end position="122"/>
    </location>
</feature>
<organism evidence="2 3">
    <name type="scientific">Synaphobranchus kaupii</name>
    <name type="common">Kaup's arrowtooth eel</name>
    <dbReference type="NCBI Taxonomy" id="118154"/>
    <lineage>
        <taxon>Eukaryota</taxon>
        <taxon>Metazoa</taxon>
        <taxon>Chordata</taxon>
        <taxon>Craniata</taxon>
        <taxon>Vertebrata</taxon>
        <taxon>Euteleostomi</taxon>
        <taxon>Actinopterygii</taxon>
        <taxon>Neopterygii</taxon>
        <taxon>Teleostei</taxon>
        <taxon>Anguilliformes</taxon>
        <taxon>Synaphobranchidae</taxon>
        <taxon>Synaphobranchus</taxon>
    </lineage>
</organism>
<evidence type="ECO:0000313" key="3">
    <source>
        <dbReference type="Proteomes" id="UP001152622"/>
    </source>
</evidence>
<keyword evidence="3" id="KW-1185">Reference proteome</keyword>
<dbReference type="Proteomes" id="UP001152622">
    <property type="component" value="Chromosome 9"/>
</dbReference>
<accession>A0A9Q1IS46</accession>
<evidence type="ECO:0000256" key="1">
    <source>
        <dbReference type="SAM" id="MobiDB-lite"/>
    </source>
</evidence>
<feature type="compositionally biased region" description="Basic and acidic residues" evidence="1">
    <location>
        <begin position="90"/>
        <end position="99"/>
    </location>
</feature>
<reference evidence="2" key="1">
    <citation type="journal article" date="2023" name="Science">
        <title>Genome structures resolve the early diversification of teleost fishes.</title>
        <authorList>
            <person name="Parey E."/>
            <person name="Louis A."/>
            <person name="Montfort J."/>
            <person name="Bouchez O."/>
            <person name="Roques C."/>
            <person name="Iampietro C."/>
            <person name="Lluch J."/>
            <person name="Castinel A."/>
            <person name="Donnadieu C."/>
            <person name="Desvignes T."/>
            <person name="Floi Bucao C."/>
            <person name="Jouanno E."/>
            <person name="Wen M."/>
            <person name="Mejri S."/>
            <person name="Dirks R."/>
            <person name="Jansen H."/>
            <person name="Henkel C."/>
            <person name="Chen W.J."/>
            <person name="Zahm M."/>
            <person name="Cabau C."/>
            <person name="Klopp C."/>
            <person name="Thompson A.W."/>
            <person name="Robinson-Rechavi M."/>
            <person name="Braasch I."/>
            <person name="Lecointre G."/>
            <person name="Bobe J."/>
            <person name="Postlethwait J.H."/>
            <person name="Berthelot C."/>
            <person name="Roest Crollius H."/>
            <person name="Guiguen Y."/>
        </authorList>
    </citation>
    <scope>NUCLEOTIDE SEQUENCE</scope>
    <source>
        <strain evidence="2">WJC10195</strain>
    </source>
</reference>
<dbReference type="AlphaFoldDB" id="A0A9Q1IS46"/>
<feature type="region of interest" description="Disordered" evidence="1">
    <location>
        <begin position="76"/>
        <end position="129"/>
    </location>
</feature>
<evidence type="ECO:0000313" key="2">
    <source>
        <dbReference type="EMBL" id="KAJ8350255.1"/>
    </source>
</evidence>
<gene>
    <name evidence="2" type="ORF">SKAU_G00253850</name>
</gene>
<protein>
    <submittedName>
        <fullName evidence="2">Uncharacterized protein</fullName>
    </submittedName>
</protein>
<sequence>MRALLRTLRVIETLLVKMRDATLAHISKHTYSHDVPSRIVRHHKAPRPCHSVGPAYPLCTSVPNFPCYAALRPFTGHKAHLTPPPPPSQQKKDVIRQKGEVLSVTAPQTDNNKHAEFRERSRIGTPSLR</sequence>